<dbReference type="SUPFAM" id="SSF75011">
    <property type="entry name" value="3-carboxy-cis,cis-mucoante lactonizing enzyme"/>
    <property type="match status" value="1"/>
</dbReference>
<reference evidence="2 3" key="1">
    <citation type="journal article" date="2016" name="Nat. Commun.">
        <title>Ectomycorrhizal ecology is imprinted in the genome of the dominant symbiotic fungus Cenococcum geophilum.</title>
        <authorList>
            <consortium name="DOE Joint Genome Institute"/>
            <person name="Peter M."/>
            <person name="Kohler A."/>
            <person name="Ohm R.A."/>
            <person name="Kuo A."/>
            <person name="Krutzmann J."/>
            <person name="Morin E."/>
            <person name="Arend M."/>
            <person name="Barry K.W."/>
            <person name="Binder M."/>
            <person name="Choi C."/>
            <person name="Clum A."/>
            <person name="Copeland A."/>
            <person name="Grisel N."/>
            <person name="Haridas S."/>
            <person name="Kipfer T."/>
            <person name="LaButti K."/>
            <person name="Lindquist E."/>
            <person name="Lipzen A."/>
            <person name="Maire R."/>
            <person name="Meier B."/>
            <person name="Mihaltcheva S."/>
            <person name="Molinier V."/>
            <person name="Murat C."/>
            <person name="Poggeler S."/>
            <person name="Quandt C.A."/>
            <person name="Sperisen C."/>
            <person name="Tritt A."/>
            <person name="Tisserant E."/>
            <person name="Crous P.W."/>
            <person name="Henrissat B."/>
            <person name="Nehls U."/>
            <person name="Egli S."/>
            <person name="Spatafora J.W."/>
            <person name="Grigoriev I.V."/>
            <person name="Martin F.M."/>
        </authorList>
    </citation>
    <scope>NUCLEOTIDE SEQUENCE [LARGE SCALE GENOMIC DNA]</scope>
    <source>
        <strain evidence="2 3">CBS 207.34</strain>
    </source>
</reference>
<comment type="similarity">
    <text evidence="1">Belongs to the cycloisomerase 2 family.</text>
</comment>
<dbReference type="EMBL" id="KV749726">
    <property type="protein sequence ID" value="OCL08034.1"/>
    <property type="molecule type" value="Genomic_DNA"/>
</dbReference>
<dbReference type="GO" id="GO:0017057">
    <property type="term" value="F:6-phosphogluconolactonase activity"/>
    <property type="evidence" value="ECO:0007669"/>
    <property type="project" value="TreeGrafter"/>
</dbReference>
<dbReference type="PANTHER" id="PTHR30344">
    <property type="entry name" value="6-PHOSPHOGLUCONOLACTONASE-RELATED"/>
    <property type="match status" value="1"/>
</dbReference>
<proteinExistence type="inferred from homology"/>
<evidence type="ECO:0000256" key="1">
    <source>
        <dbReference type="ARBA" id="ARBA00005564"/>
    </source>
</evidence>
<organism evidence="2 3">
    <name type="scientific">Glonium stellatum</name>
    <dbReference type="NCBI Taxonomy" id="574774"/>
    <lineage>
        <taxon>Eukaryota</taxon>
        <taxon>Fungi</taxon>
        <taxon>Dikarya</taxon>
        <taxon>Ascomycota</taxon>
        <taxon>Pezizomycotina</taxon>
        <taxon>Dothideomycetes</taxon>
        <taxon>Pleosporomycetidae</taxon>
        <taxon>Gloniales</taxon>
        <taxon>Gloniaceae</taxon>
        <taxon>Glonium</taxon>
    </lineage>
</organism>
<protein>
    <submittedName>
        <fullName evidence="2">3-carboxy-cis,cis-mucoante lactonizing enzyme</fullName>
    </submittedName>
</protein>
<dbReference type="AlphaFoldDB" id="A0A8E2F061"/>
<dbReference type="OrthoDB" id="1715191at2759"/>
<dbReference type="Proteomes" id="UP000250140">
    <property type="component" value="Unassembled WGS sequence"/>
</dbReference>
<dbReference type="Pfam" id="PF10282">
    <property type="entry name" value="Lactonase"/>
    <property type="match status" value="1"/>
</dbReference>
<dbReference type="InterPro" id="IPR015943">
    <property type="entry name" value="WD40/YVTN_repeat-like_dom_sf"/>
</dbReference>
<keyword evidence="3" id="KW-1185">Reference proteome</keyword>
<gene>
    <name evidence="2" type="ORF">AOQ84DRAFT_389128</name>
</gene>
<sequence>MASPKSPYAVYGTTFGGSAYCGTVMSVAPNGTLSNVEQDYVYSTSSGVHGLALSPDQRFLYSADDSGNAVWTHRVNQTTGALTYVAKLPGPATGADPRHVAVHPSGKYMYVVLEGSNELGIYEIDVATGIPTFTNTTYPLIPEGISNSAYWSDEVAFALSGTFLWATSRARSTNSTGYISTISLSPDGAPVRQLLLEPTASGGGTANSIAPAFFSDEWAALTDSSVGFVQVWRAAANGSSAKAVATVQINDGGCCANAIWYD</sequence>
<evidence type="ECO:0000313" key="2">
    <source>
        <dbReference type="EMBL" id="OCL08034.1"/>
    </source>
</evidence>
<dbReference type="InterPro" id="IPR050282">
    <property type="entry name" value="Cycloisomerase_2"/>
</dbReference>
<accession>A0A8E2F061</accession>
<dbReference type="PANTHER" id="PTHR30344:SF4">
    <property type="entry name" value="CYCLASE, PUTATIVE (AFU_ORTHOLOGUE AFUA_6G11580)-RELATED"/>
    <property type="match status" value="1"/>
</dbReference>
<dbReference type="Gene3D" id="2.130.10.10">
    <property type="entry name" value="YVTN repeat-like/Quinoprotein amine dehydrogenase"/>
    <property type="match status" value="1"/>
</dbReference>
<evidence type="ECO:0000313" key="3">
    <source>
        <dbReference type="Proteomes" id="UP000250140"/>
    </source>
</evidence>
<name>A0A8E2F061_9PEZI</name>
<dbReference type="InterPro" id="IPR019405">
    <property type="entry name" value="Lactonase_7-beta_prop"/>
</dbReference>